<feature type="compositionally biased region" description="Basic and acidic residues" evidence="1">
    <location>
        <begin position="143"/>
        <end position="156"/>
    </location>
</feature>
<comment type="caution">
    <text evidence="2">The sequence shown here is derived from an EMBL/GenBank/DDBJ whole genome shotgun (WGS) entry which is preliminary data.</text>
</comment>
<dbReference type="AlphaFoldDB" id="A0AAV0XZB6"/>
<sequence length="156" mass="17953">MLKRRKYVENRRFDDKSATCRRFFDKKSATRRPTSKKNPIGSGNKTRRHFLKPVIFFDAHAHDVDSASTSKTRAGHRSPSATSVSPPRTLSTVPTRSVRSDVETPKTRRKPAFRRKVERLRCSDKKSATRRPTSKKNPIGSGKKNEKTFSETRDFF</sequence>
<evidence type="ECO:0000313" key="2">
    <source>
        <dbReference type="EMBL" id="CAI6373905.1"/>
    </source>
</evidence>
<dbReference type="Proteomes" id="UP001160148">
    <property type="component" value="Unassembled WGS sequence"/>
</dbReference>
<evidence type="ECO:0000313" key="3">
    <source>
        <dbReference type="Proteomes" id="UP001160148"/>
    </source>
</evidence>
<protein>
    <submittedName>
        <fullName evidence="2">Uncharacterized protein</fullName>
    </submittedName>
</protein>
<feature type="compositionally biased region" description="Basic residues" evidence="1">
    <location>
        <begin position="107"/>
        <end position="118"/>
    </location>
</feature>
<feature type="region of interest" description="Disordered" evidence="1">
    <location>
        <begin position="24"/>
        <end position="47"/>
    </location>
</feature>
<gene>
    <name evidence="2" type="ORF">MEUPH1_LOCUS27593</name>
</gene>
<accession>A0AAV0XZB6</accession>
<evidence type="ECO:0000256" key="1">
    <source>
        <dbReference type="SAM" id="MobiDB-lite"/>
    </source>
</evidence>
<dbReference type="EMBL" id="CARXXK010001137">
    <property type="protein sequence ID" value="CAI6373905.1"/>
    <property type="molecule type" value="Genomic_DNA"/>
</dbReference>
<proteinExistence type="predicted"/>
<name>A0AAV0XZB6_9HEMI</name>
<organism evidence="2 3">
    <name type="scientific">Macrosiphum euphorbiae</name>
    <name type="common">potato aphid</name>
    <dbReference type="NCBI Taxonomy" id="13131"/>
    <lineage>
        <taxon>Eukaryota</taxon>
        <taxon>Metazoa</taxon>
        <taxon>Ecdysozoa</taxon>
        <taxon>Arthropoda</taxon>
        <taxon>Hexapoda</taxon>
        <taxon>Insecta</taxon>
        <taxon>Pterygota</taxon>
        <taxon>Neoptera</taxon>
        <taxon>Paraneoptera</taxon>
        <taxon>Hemiptera</taxon>
        <taxon>Sternorrhyncha</taxon>
        <taxon>Aphidomorpha</taxon>
        <taxon>Aphidoidea</taxon>
        <taxon>Aphididae</taxon>
        <taxon>Macrosiphini</taxon>
        <taxon>Macrosiphum</taxon>
    </lineage>
</organism>
<feature type="region of interest" description="Disordered" evidence="1">
    <location>
        <begin position="65"/>
        <end position="156"/>
    </location>
</feature>
<feature type="compositionally biased region" description="Polar residues" evidence="1">
    <location>
        <begin position="79"/>
        <end position="97"/>
    </location>
</feature>
<reference evidence="2 3" key="1">
    <citation type="submission" date="2023-01" db="EMBL/GenBank/DDBJ databases">
        <authorList>
            <person name="Whitehead M."/>
        </authorList>
    </citation>
    <scope>NUCLEOTIDE SEQUENCE [LARGE SCALE GENOMIC DNA]</scope>
</reference>
<keyword evidence="3" id="KW-1185">Reference proteome</keyword>